<dbReference type="EMBL" id="LXWW01000223">
    <property type="protein sequence ID" value="OAO14663.1"/>
    <property type="molecule type" value="Genomic_DNA"/>
</dbReference>
<dbReference type="AlphaFoldDB" id="A0A196SCD0"/>
<dbReference type="SUPFAM" id="SSF52540">
    <property type="entry name" value="P-loop containing nucleoside triphosphate hydrolases"/>
    <property type="match status" value="2"/>
</dbReference>
<dbReference type="Proteomes" id="UP000078348">
    <property type="component" value="Unassembled WGS sequence"/>
</dbReference>
<accession>A0A196SCD0</accession>
<sequence length="281" mass="32197">MRMSRRLHNIQLPDEDFVLYPYIHVILYVLKKETKIYGGVMGKDIFLYEEDGFIANLLHNAPNPLPPVSESCIPTSIPTASCTSSSVTQSSSGKSELRKVFEAHKDDILAGRWDLIPEFFLFMNGGRCEKLREMLDDGREEGPLSHCRLVFISGPTGCGKTSLARDFAVSVYGAGNGLPFYMKPTNKWWDIVRRFQELEQEIKVWADRYPFIAELKGRSMWANPEWLIVTANYTLEELTGIRRNPTFFNALYRRTDSGRRLFTFPADYYKPSTAPATERGR</sequence>
<evidence type="ECO:0008006" key="3">
    <source>
        <dbReference type="Google" id="ProtNLM"/>
    </source>
</evidence>
<reference evidence="1 2" key="1">
    <citation type="submission" date="2016-05" db="EMBL/GenBank/DDBJ databases">
        <title>Nuclear genome of Blastocystis sp. subtype 1 NandII.</title>
        <authorList>
            <person name="Gentekaki E."/>
            <person name="Curtis B."/>
            <person name="Stairs C."/>
            <person name="Eme L."/>
            <person name="Herman E."/>
            <person name="Klimes V."/>
            <person name="Arias M.C."/>
            <person name="Elias M."/>
            <person name="Hilliou F."/>
            <person name="Klute M."/>
            <person name="Malik S.-B."/>
            <person name="Pightling A."/>
            <person name="Rachubinski R."/>
            <person name="Salas D."/>
            <person name="Schlacht A."/>
            <person name="Suga H."/>
            <person name="Archibald J."/>
            <person name="Ball S.G."/>
            <person name="Clark G."/>
            <person name="Dacks J."/>
            <person name="Van Der Giezen M."/>
            <person name="Tsaousis A."/>
            <person name="Roger A."/>
        </authorList>
    </citation>
    <scope>NUCLEOTIDE SEQUENCE [LARGE SCALE GENOMIC DNA]</scope>
    <source>
        <strain evidence="2">ATCC 50177 / NandII</strain>
    </source>
</reference>
<keyword evidence="2" id="KW-1185">Reference proteome</keyword>
<evidence type="ECO:0000313" key="1">
    <source>
        <dbReference type="EMBL" id="OAO14663.1"/>
    </source>
</evidence>
<comment type="caution">
    <text evidence="1">The sequence shown here is derived from an EMBL/GenBank/DDBJ whole genome shotgun (WGS) entry which is preliminary data.</text>
</comment>
<organism evidence="1 2">
    <name type="scientific">Blastocystis sp. subtype 1 (strain ATCC 50177 / NandII)</name>
    <dbReference type="NCBI Taxonomy" id="478820"/>
    <lineage>
        <taxon>Eukaryota</taxon>
        <taxon>Sar</taxon>
        <taxon>Stramenopiles</taxon>
        <taxon>Bigyra</taxon>
        <taxon>Opalozoa</taxon>
        <taxon>Opalinata</taxon>
        <taxon>Blastocystidae</taxon>
        <taxon>Blastocystis</taxon>
    </lineage>
</organism>
<evidence type="ECO:0000313" key="2">
    <source>
        <dbReference type="Proteomes" id="UP000078348"/>
    </source>
</evidence>
<dbReference type="Gene3D" id="3.40.50.300">
    <property type="entry name" value="P-loop containing nucleotide triphosphate hydrolases"/>
    <property type="match status" value="1"/>
</dbReference>
<dbReference type="InterPro" id="IPR027417">
    <property type="entry name" value="P-loop_NTPase"/>
</dbReference>
<name>A0A196SCD0_BLAHN</name>
<protein>
    <recommendedName>
        <fullName evidence="3">Replication-associated protein</fullName>
    </recommendedName>
</protein>
<gene>
    <name evidence="1" type="ORF">AV274_3639</name>
</gene>
<dbReference type="OrthoDB" id="5863943at2759"/>
<proteinExistence type="predicted"/>